<evidence type="ECO:0000256" key="1">
    <source>
        <dbReference type="ARBA" id="ARBA00004429"/>
    </source>
</evidence>
<dbReference type="Proteomes" id="UP000612233">
    <property type="component" value="Unassembled WGS sequence"/>
</dbReference>
<keyword evidence="6" id="KW-0479">Metal-binding</keyword>
<dbReference type="GO" id="GO:0004497">
    <property type="term" value="F:monooxygenase activity"/>
    <property type="evidence" value="ECO:0007669"/>
    <property type="project" value="UniProtKB-KW"/>
</dbReference>
<evidence type="ECO:0000256" key="12">
    <source>
        <dbReference type="SAM" id="Phobius"/>
    </source>
</evidence>
<keyword evidence="7 12" id="KW-1133">Transmembrane helix</keyword>
<evidence type="ECO:0000256" key="2">
    <source>
        <dbReference type="ARBA" id="ARBA00010823"/>
    </source>
</evidence>
<gene>
    <name evidence="14" type="ORF">IC235_01415</name>
</gene>
<keyword evidence="5 12" id="KW-0812">Transmembrane</keyword>
<dbReference type="EMBL" id="JACXAD010000001">
    <property type="protein sequence ID" value="MBD2766547.1"/>
    <property type="molecule type" value="Genomic_DNA"/>
</dbReference>
<feature type="domain" description="Fatty acid desaturase" evidence="13">
    <location>
        <begin position="104"/>
        <end position="312"/>
    </location>
</feature>
<feature type="transmembrane region" description="Helical" evidence="12">
    <location>
        <begin position="73"/>
        <end position="92"/>
    </location>
</feature>
<keyword evidence="3" id="KW-1003">Cell membrane</keyword>
<feature type="transmembrane region" description="Helical" evidence="12">
    <location>
        <begin position="222"/>
        <end position="249"/>
    </location>
</feature>
<dbReference type="GO" id="GO:0046872">
    <property type="term" value="F:metal ion binding"/>
    <property type="evidence" value="ECO:0007669"/>
    <property type="project" value="UniProtKB-KW"/>
</dbReference>
<evidence type="ECO:0000256" key="11">
    <source>
        <dbReference type="ARBA" id="ARBA00023136"/>
    </source>
</evidence>
<dbReference type="GO" id="GO:0005886">
    <property type="term" value="C:plasma membrane"/>
    <property type="evidence" value="ECO:0007669"/>
    <property type="project" value="UniProtKB-SubCell"/>
</dbReference>
<evidence type="ECO:0000256" key="5">
    <source>
        <dbReference type="ARBA" id="ARBA00022692"/>
    </source>
</evidence>
<feature type="transmembrane region" description="Helical" evidence="12">
    <location>
        <begin position="99"/>
        <end position="121"/>
    </location>
</feature>
<keyword evidence="11 12" id="KW-0472">Membrane</keyword>
<sequence>MLPSFRDLRYLIAYSVPLTAAVGLWLGGAFTWLTLVYTFGLLPLLEWLRPPGAVEPGVAAATETKRHAFFDGLLYLNVPLQYGLLAAFLYTLHTRSFSVAEIVGAILSIGICCGALGINVAHELGHRPRGWEQRLAQALLLSSWYPHFFIEHNRGHHRHVATPLDPATARLHESFWHFLPRAVLGEYRSAWALEAERLRRQDLPVWSVQNHFLQFQAAQAGLVGLVLTFFGVTGLLAWLAAAAVGYVLFQLVNYVEHYGLLRRQTAPGVYERVQPHHSWNSEHALGRIILYELTRHSDHHYQASRPYQTLRHQPASPQMPTGYPGMMLIATIPPLWFRVMNKRVPVAVSQQ</sequence>
<evidence type="ECO:0000256" key="8">
    <source>
        <dbReference type="ARBA" id="ARBA00023002"/>
    </source>
</evidence>
<accession>A0A927BAI9</accession>
<feature type="transmembrane region" description="Helical" evidence="12">
    <location>
        <begin position="12"/>
        <end position="39"/>
    </location>
</feature>
<dbReference type="CDD" id="cd03512">
    <property type="entry name" value="Alkane-hydroxylase"/>
    <property type="match status" value="1"/>
</dbReference>
<evidence type="ECO:0000313" key="15">
    <source>
        <dbReference type="Proteomes" id="UP000612233"/>
    </source>
</evidence>
<evidence type="ECO:0000256" key="10">
    <source>
        <dbReference type="ARBA" id="ARBA00023033"/>
    </source>
</evidence>
<keyword evidence="10" id="KW-0503">Monooxygenase</keyword>
<dbReference type="AlphaFoldDB" id="A0A927BAI9"/>
<comment type="subcellular location">
    <subcellularLocation>
        <location evidence="1">Cell inner membrane</location>
        <topology evidence="1">Multi-pass membrane protein</topology>
    </subcellularLocation>
</comment>
<proteinExistence type="inferred from homology"/>
<evidence type="ECO:0000313" key="14">
    <source>
        <dbReference type="EMBL" id="MBD2766547.1"/>
    </source>
</evidence>
<evidence type="ECO:0000256" key="4">
    <source>
        <dbReference type="ARBA" id="ARBA00022519"/>
    </source>
</evidence>
<evidence type="ECO:0000256" key="9">
    <source>
        <dbReference type="ARBA" id="ARBA00023004"/>
    </source>
</evidence>
<keyword evidence="15" id="KW-1185">Reference proteome</keyword>
<organism evidence="14 15">
    <name type="scientific">Hymenobacter montanus</name>
    <dbReference type="NCBI Taxonomy" id="2771359"/>
    <lineage>
        <taxon>Bacteria</taxon>
        <taxon>Pseudomonadati</taxon>
        <taxon>Bacteroidota</taxon>
        <taxon>Cytophagia</taxon>
        <taxon>Cytophagales</taxon>
        <taxon>Hymenobacteraceae</taxon>
        <taxon>Hymenobacter</taxon>
    </lineage>
</organism>
<evidence type="ECO:0000259" key="13">
    <source>
        <dbReference type="Pfam" id="PF00487"/>
    </source>
</evidence>
<comment type="caution">
    <text evidence="14">The sequence shown here is derived from an EMBL/GenBank/DDBJ whole genome shotgun (WGS) entry which is preliminary data.</text>
</comment>
<name>A0A927BAI9_9BACT</name>
<dbReference type="PANTHER" id="PTHR38674:SF1">
    <property type="entry name" value="ALKANE 1-MONOOXYGENASE 1"/>
    <property type="match status" value="1"/>
</dbReference>
<dbReference type="RefSeq" id="WP_191003366.1">
    <property type="nucleotide sequence ID" value="NZ_JACXAD010000001.1"/>
</dbReference>
<evidence type="ECO:0000256" key="6">
    <source>
        <dbReference type="ARBA" id="ARBA00022723"/>
    </source>
</evidence>
<dbReference type="InterPro" id="IPR033885">
    <property type="entry name" value="AlkB/XylM"/>
</dbReference>
<dbReference type="Pfam" id="PF00487">
    <property type="entry name" value="FA_desaturase"/>
    <property type="match status" value="1"/>
</dbReference>
<reference evidence="14" key="1">
    <citation type="submission" date="2020-09" db="EMBL/GenBank/DDBJ databases">
        <authorList>
            <person name="Kim M.K."/>
        </authorList>
    </citation>
    <scope>NUCLEOTIDE SEQUENCE</scope>
    <source>
        <strain evidence="14">BT664</strain>
    </source>
</reference>
<keyword evidence="9" id="KW-0408">Iron</keyword>
<dbReference type="PANTHER" id="PTHR38674">
    <property type="entry name" value="ALKANE 1-MONOOXYGENASE 1"/>
    <property type="match status" value="1"/>
</dbReference>
<comment type="similarity">
    <text evidence="2">Belongs to the fatty acid desaturase type 1 family. AlkB subfamily.</text>
</comment>
<evidence type="ECO:0000256" key="7">
    <source>
        <dbReference type="ARBA" id="ARBA00022989"/>
    </source>
</evidence>
<keyword evidence="4" id="KW-0997">Cell inner membrane</keyword>
<keyword evidence="8" id="KW-0560">Oxidoreductase</keyword>
<dbReference type="GO" id="GO:0006629">
    <property type="term" value="P:lipid metabolic process"/>
    <property type="evidence" value="ECO:0007669"/>
    <property type="project" value="InterPro"/>
</dbReference>
<evidence type="ECO:0000256" key="3">
    <source>
        <dbReference type="ARBA" id="ARBA00022475"/>
    </source>
</evidence>
<protein>
    <submittedName>
        <fullName evidence="14">Alkane 1-monooxygenase</fullName>
    </submittedName>
</protein>
<dbReference type="InterPro" id="IPR005804">
    <property type="entry name" value="FA_desaturase_dom"/>
</dbReference>